<dbReference type="RefSeq" id="WP_085088319.1">
    <property type="nucleotide sequence ID" value="NZ_FXAK01000007.1"/>
</dbReference>
<reference evidence="2 3" key="1">
    <citation type="submission" date="2017-04" db="EMBL/GenBank/DDBJ databases">
        <authorList>
            <person name="Afonso C.L."/>
            <person name="Miller P.J."/>
            <person name="Scott M.A."/>
            <person name="Spackman E."/>
            <person name="Goraichik I."/>
            <person name="Dimitrov K.M."/>
            <person name="Suarez D.L."/>
            <person name="Swayne D.E."/>
        </authorList>
    </citation>
    <scope>NUCLEOTIDE SEQUENCE [LARGE SCALE GENOMIC DNA]</scope>
    <source>
        <strain evidence="2 3">A2P</strain>
    </source>
</reference>
<gene>
    <name evidence="2" type="ORF">SAMN02982917_3823</name>
</gene>
<protein>
    <submittedName>
        <fullName evidence="2">Phasin family protein</fullName>
    </submittedName>
</protein>
<evidence type="ECO:0000313" key="3">
    <source>
        <dbReference type="Proteomes" id="UP000192936"/>
    </source>
</evidence>
<dbReference type="EMBL" id="FXAK01000007">
    <property type="protein sequence ID" value="SMF69763.1"/>
    <property type="molecule type" value="Genomic_DNA"/>
</dbReference>
<dbReference type="Proteomes" id="UP000192936">
    <property type="component" value="Unassembled WGS sequence"/>
</dbReference>
<organism evidence="2 3">
    <name type="scientific">Azospirillum oryzae</name>
    <dbReference type="NCBI Taxonomy" id="286727"/>
    <lineage>
        <taxon>Bacteria</taxon>
        <taxon>Pseudomonadati</taxon>
        <taxon>Pseudomonadota</taxon>
        <taxon>Alphaproteobacteria</taxon>
        <taxon>Rhodospirillales</taxon>
        <taxon>Azospirillaceae</taxon>
        <taxon>Azospirillum</taxon>
    </lineage>
</organism>
<dbReference type="OrthoDB" id="7303820at2"/>
<dbReference type="Pfam" id="PF09361">
    <property type="entry name" value="Phasin_2"/>
    <property type="match status" value="1"/>
</dbReference>
<dbReference type="InterPro" id="IPR010127">
    <property type="entry name" value="Phasin_subfam-1"/>
</dbReference>
<proteinExistence type="predicted"/>
<dbReference type="InterPro" id="IPR018968">
    <property type="entry name" value="Phasin"/>
</dbReference>
<dbReference type="STRING" id="286727.SAMN02982917_3823"/>
<evidence type="ECO:0000259" key="1">
    <source>
        <dbReference type="Pfam" id="PF09361"/>
    </source>
</evidence>
<sequence>MSDQIAAVTKSVEDAIATAKQNLEGLVKAQQEQMEKASAQVLKGYEELTALTKGNVDAFVQSGTVVAKGAEEAGKQVAAFTQSSLEKSVSNAKSMLAVKTIQELVELQKAYTKASLDAFVSESTKMQELTVKVANEALAPLSARVNATVEVLSKKPVAA</sequence>
<dbReference type="NCBIfam" id="TIGR01841">
    <property type="entry name" value="phasin"/>
    <property type="match status" value="1"/>
</dbReference>
<name>A0A1X7GH43_9PROT</name>
<accession>A0A1X7GH43</accession>
<feature type="domain" description="Phasin" evidence="1">
    <location>
        <begin position="46"/>
        <end position="145"/>
    </location>
</feature>
<dbReference type="AlphaFoldDB" id="A0A1X7GH43"/>
<evidence type="ECO:0000313" key="2">
    <source>
        <dbReference type="EMBL" id="SMF69763.1"/>
    </source>
</evidence>